<reference evidence="9" key="3">
    <citation type="submission" date="2022-01" db="EMBL/GenBank/DDBJ databases">
        <title>Collection of gut derived symbiotic bacterial strains cultured from healthy donors.</title>
        <authorList>
            <person name="Lin H."/>
            <person name="Kohout C."/>
            <person name="Waligurski E."/>
            <person name="Pamer E.G."/>
        </authorList>
    </citation>
    <scope>NUCLEOTIDE SEQUENCE</scope>
    <source>
        <strain evidence="9">DFI.6.55</strain>
    </source>
</reference>
<dbReference type="InterPro" id="IPR011701">
    <property type="entry name" value="MFS"/>
</dbReference>
<evidence type="ECO:0000313" key="11">
    <source>
        <dbReference type="Proteomes" id="UP000669239"/>
    </source>
</evidence>
<feature type="transmembrane region" description="Helical" evidence="7">
    <location>
        <begin position="165"/>
        <end position="185"/>
    </location>
</feature>
<dbReference type="InterPro" id="IPR050189">
    <property type="entry name" value="MFS_Efflux_Transporters"/>
</dbReference>
<proteinExistence type="predicted"/>
<gene>
    <name evidence="10" type="ORF">G5B36_09880</name>
    <name evidence="9" type="ORF">L0N08_02795</name>
</gene>
<feature type="transmembrane region" description="Helical" evidence="7">
    <location>
        <begin position="289"/>
        <end position="306"/>
    </location>
</feature>
<keyword evidence="11" id="KW-1185">Reference proteome</keyword>
<dbReference type="EMBL" id="JAKNGE010000003">
    <property type="protein sequence ID" value="MCG4744334.1"/>
    <property type="molecule type" value="Genomic_DNA"/>
</dbReference>
<dbReference type="Proteomes" id="UP000669239">
    <property type="component" value="Unassembled WGS sequence"/>
</dbReference>
<keyword evidence="6 7" id="KW-0472">Membrane</keyword>
<feature type="transmembrane region" description="Helical" evidence="7">
    <location>
        <begin position="79"/>
        <end position="102"/>
    </location>
</feature>
<feature type="transmembrane region" description="Helical" evidence="7">
    <location>
        <begin position="134"/>
        <end position="153"/>
    </location>
</feature>
<dbReference type="InterPro" id="IPR036259">
    <property type="entry name" value="MFS_trans_sf"/>
</dbReference>
<evidence type="ECO:0000313" key="9">
    <source>
        <dbReference type="EMBL" id="MCG4744334.1"/>
    </source>
</evidence>
<accession>A0AAW5BNA5</accession>
<evidence type="ECO:0000256" key="4">
    <source>
        <dbReference type="ARBA" id="ARBA00022692"/>
    </source>
</evidence>
<evidence type="ECO:0000256" key="2">
    <source>
        <dbReference type="ARBA" id="ARBA00022448"/>
    </source>
</evidence>
<organism evidence="9 12">
    <name type="scientific">Enterocloster aldenensis</name>
    <dbReference type="NCBI Taxonomy" id="358742"/>
    <lineage>
        <taxon>Bacteria</taxon>
        <taxon>Bacillati</taxon>
        <taxon>Bacillota</taxon>
        <taxon>Clostridia</taxon>
        <taxon>Lachnospirales</taxon>
        <taxon>Lachnospiraceae</taxon>
        <taxon>Enterocloster</taxon>
    </lineage>
</organism>
<reference evidence="10 11" key="1">
    <citation type="journal article" date="2020" name="Cell Host Microbe">
        <title>Functional and Genomic Variation between Human-Derived Isolates of Lachnospiraceae Reveals Inter- and Intra-Species Diversity.</title>
        <authorList>
            <person name="Sorbara M.T."/>
            <person name="Littmann E.R."/>
            <person name="Fontana E."/>
            <person name="Moody T.U."/>
            <person name="Kohout C.E."/>
            <person name="Gjonbalaj M."/>
            <person name="Eaton V."/>
            <person name="Seok R."/>
            <person name="Leiner I.M."/>
            <person name="Pamer E.G."/>
        </authorList>
    </citation>
    <scope>NUCLEOTIDE SEQUENCE [LARGE SCALE GENOMIC DNA]</scope>
    <source>
        <strain evidence="10 11">MSK.1.17</strain>
    </source>
</reference>
<dbReference type="PROSITE" id="PS50850">
    <property type="entry name" value="MFS"/>
    <property type="match status" value="1"/>
</dbReference>
<evidence type="ECO:0000256" key="3">
    <source>
        <dbReference type="ARBA" id="ARBA00022475"/>
    </source>
</evidence>
<sequence length="406" mass="43077">MRNSTNTKGKYSALAGCTLMLSIVYMSLTSWSIAVNELADAFNLSTSLIQAGSSMLIAGYVIGGFVEGKLIGKYGWRKVFTTVICAFIIASVLIPLVTNYYIILLLRFIQGCGCMVGLTSAVVSSWFPTKERGLALGILLGAIGLGSALGGYVGGLLTPALGWKMTFWIISAVSILGAIVFYLMVKEAPPLEEETVIPVEDPENINIFAQPALWLLGLSTLCCFFNCYGMYAYLAQYLFTLKYTAAEVGMIVFLNGFIAIISTPAVGWISDKKVASMGALKARTWANTWLALFVGLIGCALIPHLAPINMGMALLISLVAGWGIPATNGPGLSLPADLFGSAASGAGVGFVLLIAGAGGIIAPIFVPWLAGQTNWTIAWYVTALPALIGMFINIYLGKYTKSPKHS</sequence>
<feature type="transmembrane region" description="Helical" evidence="7">
    <location>
        <begin position="212"/>
        <end position="234"/>
    </location>
</feature>
<feature type="transmembrane region" description="Helical" evidence="7">
    <location>
        <begin position="246"/>
        <end position="269"/>
    </location>
</feature>
<dbReference type="GO" id="GO:0022857">
    <property type="term" value="F:transmembrane transporter activity"/>
    <property type="evidence" value="ECO:0007669"/>
    <property type="project" value="InterPro"/>
</dbReference>
<feature type="transmembrane region" description="Helical" evidence="7">
    <location>
        <begin position="12"/>
        <end position="35"/>
    </location>
</feature>
<evidence type="ECO:0000256" key="5">
    <source>
        <dbReference type="ARBA" id="ARBA00022989"/>
    </source>
</evidence>
<feature type="transmembrane region" description="Helical" evidence="7">
    <location>
        <begin position="377"/>
        <end position="396"/>
    </location>
</feature>
<evidence type="ECO:0000256" key="6">
    <source>
        <dbReference type="ARBA" id="ARBA00023136"/>
    </source>
</evidence>
<comment type="subcellular location">
    <subcellularLocation>
        <location evidence="1">Cell membrane</location>
        <topology evidence="1">Multi-pass membrane protein</topology>
    </subcellularLocation>
</comment>
<keyword evidence="5 7" id="KW-1133">Transmembrane helix</keyword>
<evidence type="ECO:0000256" key="1">
    <source>
        <dbReference type="ARBA" id="ARBA00004651"/>
    </source>
</evidence>
<dbReference type="PANTHER" id="PTHR43124:SF3">
    <property type="entry name" value="CHLORAMPHENICOL EFFLUX PUMP RV0191"/>
    <property type="match status" value="1"/>
</dbReference>
<comment type="caution">
    <text evidence="9">The sequence shown here is derived from an EMBL/GenBank/DDBJ whole genome shotgun (WGS) entry which is preliminary data.</text>
</comment>
<dbReference type="Proteomes" id="UP001299608">
    <property type="component" value="Unassembled WGS sequence"/>
</dbReference>
<dbReference type="AlphaFoldDB" id="A0AAW5BNA5"/>
<feature type="domain" description="Major facilitator superfamily (MFS) profile" evidence="8">
    <location>
        <begin position="13"/>
        <end position="401"/>
    </location>
</feature>
<feature type="transmembrane region" description="Helical" evidence="7">
    <location>
        <begin position="346"/>
        <end position="371"/>
    </location>
</feature>
<feature type="transmembrane region" description="Helical" evidence="7">
    <location>
        <begin position="312"/>
        <end position="334"/>
    </location>
</feature>
<evidence type="ECO:0000313" key="12">
    <source>
        <dbReference type="Proteomes" id="UP001299608"/>
    </source>
</evidence>
<dbReference type="EMBL" id="JAAITT010000011">
    <property type="protein sequence ID" value="NSJ49005.1"/>
    <property type="molecule type" value="Genomic_DNA"/>
</dbReference>
<keyword evidence="3" id="KW-1003">Cell membrane</keyword>
<dbReference type="GO" id="GO:0005886">
    <property type="term" value="C:plasma membrane"/>
    <property type="evidence" value="ECO:0007669"/>
    <property type="project" value="UniProtKB-SubCell"/>
</dbReference>
<protein>
    <submittedName>
        <fullName evidence="9">MFS transporter</fullName>
    </submittedName>
</protein>
<dbReference type="Pfam" id="PF07690">
    <property type="entry name" value="MFS_1"/>
    <property type="match status" value="1"/>
</dbReference>
<dbReference type="PANTHER" id="PTHR43124">
    <property type="entry name" value="PURINE EFFLUX PUMP PBUE"/>
    <property type="match status" value="1"/>
</dbReference>
<dbReference type="SUPFAM" id="SSF103473">
    <property type="entry name" value="MFS general substrate transporter"/>
    <property type="match status" value="1"/>
</dbReference>
<evidence type="ECO:0000259" key="8">
    <source>
        <dbReference type="PROSITE" id="PS50850"/>
    </source>
</evidence>
<keyword evidence="2" id="KW-0813">Transport</keyword>
<reference evidence="10" key="2">
    <citation type="submission" date="2020-02" db="EMBL/GenBank/DDBJ databases">
        <authorList>
            <person name="Littmann E."/>
            <person name="Sorbara M."/>
        </authorList>
    </citation>
    <scope>NUCLEOTIDE SEQUENCE</scope>
    <source>
        <strain evidence="10">MSK.1.17</strain>
    </source>
</reference>
<evidence type="ECO:0000256" key="7">
    <source>
        <dbReference type="SAM" id="Phobius"/>
    </source>
</evidence>
<dbReference type="Gene3D" id="1.20.1250.20">
    <property type="entry name" value="MFS general substrate transporter like domains"/>
    <property type="match status" value="1"/>
</dbReference>
<evidence type="ECO:0000313" key="10">
    <source>
        <dbReference type="EMBL" id="NSJ49005.1"/>
    </source>
</evidence>
<keyword evidence="4 7" id="KW-0812">Transmembrane</keyword>
<name>A0AAW5BNA5_9FIRM</name>
<dbReference type="RefSeq" id="WP_117560121.1">
    <property type="nucleotide sequence ID" value="NZ_JAAITT010000011.1"/>
</dbReference>
<feature type="transmembrane region" description="Helical" evidence="7">
    <location>
        <begin position="47"/>
        <end position="67"/>
    </location>
</feature>
<dbReference type="InterPro" id="IPR020846">
    <property type="entry name" value="MFS_dom"/>
</dbReference>
<feature type="transmembrane region" description="Helical" evidence="7">
    <location>
        <begin position="108"/>
        <end position="127"/>
    </location>
</feature>